<proteinExistence type="predicted"/>
<accession>A0A0B6YF13</accession>
<reference evidence="2" key="1">
    <citation type="submission" date="2014-12" db="EMBL/GenBank/DDBJ databases">
        <title>Insight into the proteome of Arion vulgaris.</title>
        <authorList>
            <person name="Aradska J."/>
            <person name="Bulat T."/>
            <person name="Smidak R."/>
            <person name="Sarate P."/>
            <person name="Gangsoo J."/>
            <person name="Sialana F."/>
            <person name="Bilban M."/>
            <person name="Lubec G."/>
        </authorList>
    </citation>
    <scope>NUCLEOTIDE SEQUENCE</scope>
    <source>
        <tissue evidence="2">Skin</tissue>
    </source>
</reference>
<feature type="region of interest" description="Disordered" evidence="1">
    <location>
        <begin position="35"/>
        <end position="57"/>
    </location>
</feature>
<name>A0A0B6YF13_9EUPU</name>
<dbReference type="AlphaFoldDB" id="A0A0B6YF13"/>
<gene>
    <name evidence="2" type="primary">ORF21939</name>
</gene>
<evidence type="ECO:0000256" key="1">
    <source>
        <dbReference type="SAM" id="MobiDB-lite"/>
    </source>
</evidence>
<sequence>ESEDEDHVLIVRRAKRKCFSLGESPLKPVIFASDHETEDGKLSNVSSDDYQNVEDKQQSVNCNGERCAEMIGETEAMRVIDTWTEQEMEDDTVIRMSNYLTCGELQSQQEQNIVSQSTPDAILVE</sequence>
<dbReference type="EMBL" id="HACG01007225">
    <property type="protein sequence ID" value="CEK54090.1"/>
    <property type="molecule type" value="Transcribed_RNA"/>
</dbReference>
<organism evidence="2">
    <name type="scientific">Arion vulgaris</name>
    <dbReference type="NCBI Taxonomy" id="1028688"/>
    <lineage>
        <taxon>Eukaryota</taxon>
        <taxon>Metazoa</taxon>
        <taxon>Spiralia</taxon>
        <taxon>Lophotrochozoa</taxon>
        <taxon>Mollusca</taxon>
        <taxon>Gastropoda</taxon>
        <taxon>Heterobranchia</taxon>
        <taxon>Euthyneura</taxon>
        <taxon>Panpulmonata</taxon>
        <taxon>Eupulmonata</taxon>
        <taxon>Stylommatophora</taxon>
        <taxon>Helicina</taxon>
        <taxon>Arionoidea</taxon>
        <taxon>Arionidae</taxon>
        <taxon>Arion</taxon>
    </lineage>
</organism>
<protein>
    <submittedName>
        <fullName evidence="2">Uncharacterized protein</fullName>
    </submittedName>
</protein>
<feature type="non-terminal residue" evidence="2">
    <location>
        <position position="1"/>
    </location>
</feature>
<evidence type="ECO:0000313" key="2">
    <source>
        <dbReference type="EMBL" id="CEK54090.1"/>
    </source>
</evidence>
<feature type="non-terminal residue" evidence="2">
    <location>
        <position position="125"/>
    </location>
</feature>